<dbReference type="EMBL" id="VCKY01000352">
    <property type="protein sequence ID" value="TMR07759.1"/>
    <property type="molecule type" value="Genomic_DNA"/>
</dbReference>
<evidence type="ECO:0000313" key="1">
    <source>
        <dbReference type="EMBL" id="TMR07759.1"/>
    </source>
</evidence>
<gene>
    <name evidence="1" type="ORF">ETD86_50715</name>
</gene>
<dbReference type="Proteomes" id="UP000309128">
    <property type="component" value="Unassembled WGS sequence"/>
</dbReference>
<evidence type="ECO:0000313" key="2">
    <source>
        <dbReference type="Proteomes" id="UP000309128"/>
    </source>
</evidence>
<protein>
    <submittedName>
        <fullName evidence="1">Uncharacterized protein</fullName>
    </submittedName>
</protein>
<dbReference type="RefSeq" id="WP_138673780.1">
    <property type="nucleotide sequence ID" value="NZ_VCKY01000352.1"/>
</dbReference>
<reference evidence="1 2" key="1">
    <citation type="submission" date="2019-05" db="EMBL/GenBank/DDBJ databases">
        <title>Draft genome sequence of Nonomuraea turkmeniaca DSM 43926.</title>
        <authorList>
            <person name="Saricaoglu S."/>
            <person name="Isik K."/>
        </authorList>
    </citation>
    <scope>NUCLEOTIDE SEQUENCE [LARGE SCALE GENOMIC DNA]</scope>
    <source>
        <strain evidence="1 2">DSM 43926</strain>
    </source>
</reference>
<sequence length="102" mass="10300">MTAVTGHPQDLLPLPDGVTIPTLAFWAVQATTPGSPAATHLEALAAAARNVCGNLAGVADNTFDAAALASHADELRQALTAVTQDLGPLKISVSAEQTSELA</sequence>
<accession>A0A5S4FFN1</accession>
<keyword evidence="2" id="KW-1185">Reference proteome</keyword>
<proteinExistence type="predicted"/>
<organism evidence="1 2">
    <name type="scientific">Nonomuraea turkmeniaca</name>
    <dbReference type="NCBI Taxonomy" id="103838"/>
    <lineage>
        <taxon>Bacteria</taxon>
        <taxon>Bacillati</taxon>
        <taxon>Actinomycetota</taxon>
        <taxon>Actinomycetes</taxon>
        <taxon>Streptosporangiales</taxon>
        <taxon>Streptosporangiaceae</taxon>
        <taxon>Nonomuraea</taxon>
    </lineage>
</organism>
<comment type="caution">
    <text evidence="1">The sequence shown here is derived from an EMBL/GenBank/DDBJ whole genome shotgun (WGS) entry which is preliminary data.</text>
</comment>
<name>A0A5S4FFN1_9ACTN</name>
<feature type="non-terminal residue" evidence="1">
    <location>
        <position position="102"/>
    </location>
</feature>
<dbReference type="AlphaFoldDB" id="A0A5S4FFN1"/>